<accession>A0ABU0LJU6</accession>
<comment type="caution">
    <text evidence="1">The sequence shown here is derived from an EMBL/GenBank/DDBJ whole genome shotgun (WGS) entry which is preliminary data.</text>
</comment>
<dbReference type="Pfam" id="PF11863">
    <property type="entry name" value="DUF3383"/>
    <property type="match status" value="1"/>
</dbReference>
<dbReference type="Proteomes" id="UP001241747">
    <property type="component" value="Unassembled WGS sequence"/>
</dbReference>
<name>A0ABU0LJU6_XANAG</name>
<organism evidence="1 2">
    <name type="scientific">Xanthobacter agilis</name>
    <dbReference type="NCBI Taxonomy" id="47492"/>
    <lineage>
        <taxon>Bacteria</taxon>
        <taxon>Pseudomonadati</taxon>
        <taxon>Pseudomonadota</taxon>
        <taxon>Alphaproteobacteria</taxon>
        <taxon>Hyphomicrobiales</taxon>
        <taxon>Xanthobacteraceae</taxon>
        <taxon>Xanthobacter</taxon>
    </lineage>
</organism>
<evidence type="ECO:0000313" key="2">
    <source>
        <dbReference type="Proteomes" id="UP001241747"/>
    </source>
</evidence>
<dbReference type="RefSeq" id="WP_237345795.1">
    <property type="nucleotide sequence ID" value="NZ_JABWGX010000013.1"/>
</dbReference>
<protein>
    <recommendedName>
        <fullName evidence="3">DUF3383 domain-containing protein</fullName>
    </recommendedName>
</protein>
<dbReference type="EMBL" id="JAUSVY010000018">
    <property type="protein sequence ID" value="MDQ0507409.1"/>
    <property type="molecule type" value="Genomic_DNA"/>
</dbReference>
<sequence>MAQGLAVSDVVNVTVTISPTAATTRNFGAGLLISTRDVVDVGERIRSYSSLEGVGGDFGSTDSEYLAASKFFSQSPQPSLVYIGRWAKGPTPGTLKGGVLSTSERRMSEWTGITDGSFTISINGTAKNVTGLNFSAASNLPAVAAIIDAGLTGASVTWDANANRFVVKSDTTGTSSTVTYATNYSTGTSVATALKFTSSTASAPVDGIAAESLSDAIEAFVDTSGDWYAGILVQNTDDNLDDFFAAAQIVEGLGKARMLGGTVTSSTVLDSTNTEDLASLCSDAGLSHTFLQYSSQPYAAASFFGRAATVDFTGSDTTLTMKFKTEPGMTAETLTETQASTLKAKHCNVFVNYDNSTAIIQEGVMSNGYFFDEVHGLDWLKDYIQTDVWNLLYTSTTKVPQTNAGNSLIATRIEKCLQQAVKNGLVAPGTWNAAGFGTLKQGDYLETGYYVYQPDISEQAQADREARKSVSFQVAVKLAGAIHSVVIAVNVNR</sequence>
<evidence type="ECO:0008006" key="3">
    <source>
        <dbReference type="Google" id="ProtNLM"/>
    </source>
</evidence>
<gene>
    <name evidence="1" type="ORF">QOZ94_004233</name>
</gene>
<dbReference type="InterPro" id="IPR021808">
    <property type="entry name" value="DUF3383"/>
</dbReference>
<keyword evidence="2" id="KW-1185">Reference proteome</keyword>
<evidence type="ECO:0000313" key="1">
    <source>
        <dbReference type="EMBL" id="MDQ0507409.1"/>
    </source>
</evidence>
<reference evidence="1 2" key="1">
    <citation type="submission" date="2023-07" db="EMBL/GenBank/DDBJ databases">
        <title>Genomic Encyclopedia of Type Strains, Phase IV (KMG-IV): sequencing the most valuable type-strain genomes for metagenomic binning, comparative biology and taxonomic classification.</title>
        <authorList>
            <person name="Goeker M."/>
        </authorList>
    </citation>
    <scope>NUCLEOTIDE SEQUENCE [LARGE SCALE GENOMIC DNA]</scope>
    <source>
        <strain evidence="1 2">DSM 3770</strain>
    </source>
</reference>
<proteinExistence type="predicted"/>